<gene>
    <name evidence="3" type="ORF">K9S39_06385</name>
</gene>
<keyword evidence="4" id="KW-1185">Reference proteome</keyword>
<reference evidence="3" key="1">
    <citation type="submission" date="2021-10" db="EMBL/GenBank/DDBJ databases">
        <title>Streptomyces nigrumlapis sp.nov.,an antimicrobial producing actinobacterium isolated from Black Gobi rocks.</title>
        <authorList>
            <person name="Wen Y."/>
            <person name="Zhang W."/>
            <person name="Liu X.G."/>
        </authorList>
    </citation>
    <scope>NUCLEOTIDE SEQUENCE</scope>
    <source>
        <strain evidence="3">ST13-2-2</strain>
    </source>
</reference>
<dbReference type="InterPro" id="IPR010982">
    <property type="entry name" value="Lambda_DNA-bd_dom_sf"/>
</dbReference>
<sequence>MTQRDFDDGFHDEYEDEDDVPAWADQVQATVAAEVRRRRKELRMSAQDLADACAEIGYPIPRNVIANMESGRRAVIPLVEVMVLAKALRIPPVCLLYPIGYVDQVHQLPFQAPVSPGEAMAWFTGNTDDRDTKNSMLSRFRAHARDQRAALAALEGEKRERWNAETAATSAERDEAQLDQADYAEMAVLAKYRLRQLRIAIREGGATPPHLPTALADVDPLVGNTTEEDSL</sequence>
<evidence type="ECO:0000256" key="1">
    <source>
        <dbReference type="SAM" id="MobiDB-lite"/>
    </source>
</evidence>
<evidence type="ECO:0000313" key="4">
    <source>
        <dbReference type="Proteomes" id="UP000830115"/>
    </source>
</evidence>
<evidence type="ECO:0000313" key="3">
    <source>
        <dbReference type="EMBL" id="UQA91539.1"/>
    </source>
</evidence>
<dbReference type="InterPro" id="IPR001387">
    <property type="entry name" value="Cro/C1-type_HTH"/>
</dbReference>
<dbReference type="RefSeq" id="WP_248862352.1">
    <property type="nucleotide sequence ID" value="NZ_CP086322.1"/>
</dbReference>
<accession>A0ABY4M193</accession>
<dbReference type="Proteomes" id="UP000830115">
    <property type="component" value="Chromosome"/>
</dbReference>
<dbReference type="EMBL" id="CP086322">
    <property type="protein sequence ID" value="UQA91539.1"/>
    <property type="molecule type" value="Genomic_DNA"/>
</dbReference>
<dbReference type="SUPFAM" id="SSF47413">
    <property type="entry name" value="lambda repressor-like DNA-binding domains"/>
    <property type="match status" value="1"/>
</dbReference>
<feature type="region of interest" description="Disordered" evidence="1">
    <location>
        <begin position="205"/>
        <end position="231"/>
    </location>
</feature>
<dbReference type="Gene3D" id="1.10.260.40">
    <property type="entry name" value="lambda repressor-like DNA-binding domains"/>
    <property type="match status" value="1"/>
</dbReference>
<evidence type="ECO:0000259" key="2">
    <source>
        <dbReference type="PROSITE" id="PS50943"/>
    </source>
</evidence>
<dbReference type="PROSITE" id="PS50943">
    <property type="entry name" value="HTH_CROC1"/>
    <property type="match status" value="1"/>
</dbReference>
<organism evidence="3 4">
    <name type="scientific">Streptomyces halobius</name>
    <dbReference type="NCBI Taxonomy" id="2879846"/>
    <lineage>
        <taxon>Bacteria</taxon>
        <taxon>Bacillati</taxon>
        <taxon>Actinomycetota</taxon>
        <taxon>Actinomycetes</taxon>
        <taxon>Kitasatosporales</taxon>
        <taxon>Streptomycetaceae</taxon>
        <taxon>Streptomyces</taxon>
    </lineage>
</organism>
<name>A0ABY4M193_9ACTN</name>
<feature type="domain" description="HTH cro/C1-type" evidence="2">
    <location>
        <begin position="35"/>
        <end position="96"/>
    </location>
</feature>
<protein>
    <submittedName>
        <fullName evidence="3">Helix-turn-helix domain-containing protein</fullName>
    </submittedName>
</protein>
<dbReference type="CDD" id="cd00093">
    <property type="entry name" value="HTH_XRE"/>
    <property type="match status" value="1"/>
</dbReference>
<proteinExistence type="predicted"/>